<dbReference type="Proteomes" id="UP000639010">
    <property type="component" value="Unassembled WGS sequence"/>
</dbReference>
<dbReference type="EMBL" id="JADBGG010000023">
    <property type="protein sequence ID" value="MBE1426217.1"/>
    <property type="molecule type" value="Genomic_DNA"/>
</dbReference>
<organism evidence="1 2">
    <name type="scientific">Desulfomicrobium macestii</name>
    <dbReference type="NCBI Taxonomy" id="90731"/>
    <lineage>
        <taxon>Bacteria</taxon>
        <taxon>Pseudomonadati</taxon>
        <taxon>Thermodesulfobacteriota</taxon>
        <taxon>Desulfovibrionia</taxon>
        <taxon>Desulfovibrionales</taxon>
        <taxon>Desulfomicrobiaceae</taxon>
        <taxon>Desulfomicrobium</taxon>
    </lineage>
</organism>
<protein>
    <submittedName>
        <fullName evidence="1">Uncharacterized protein</fullName>
    </submittedName>
</protein>
<dbReference type="RefSeq" id="WP_225940447.1">
    <property type="nucleotide sequence ID" value="NZ_JADBGG010000023.1"/>
</dbReference>
<keyword evidence="2" id="KW-1185">Reference proteome</keyword>
<name>A0ABR9H682_9BACT</name>
<sequence length="73" mass="8644">MTDIDKFIPSNLGPEHDKVLQKLFTVYRDLFRHDGYGTLHLEMRFLKKGQKEVLINCGKEYRFVINYPGVLEQ</sequence>
<reference evidence="1 2" key="1">
    <citation type="submission" date="2020-10" db="EMBL/GenBank/DDBJ databases">
        <title>Genomic Encyclopedia of Type Strains, Phase IV (KMG-IV): sequencing the most valuable type-strain genomes for metagenomic binning, comparative biology and taxonomic classification.</title>
        <authorList>
            <person name="Goeker M."/>
        </authorList>
    </citation>
    <scope>NUCLEOTIDE SEQUENCE [LARGE SCALE GENOMIC DNA]</scope>
    <source>
        <strain evidence="1 2">DSM 4194</strain>
    </source>
</reference>
<accession>A0ABR9H682</accession>
<proteinExistence type="predicted"/>
<evidence type="ECO:0000313" key="2">
    <source>
        <dbReference type="Proteomes" id="UP000639010"/>
    </source>
</evidence>
<comment type="caution">
    <text evidence="1">The sequence shown here is derived from an EMBL/GenBank/DDBJ whole genome shotgun (WGS) entry which is preliminary data.</text>
</comment>
<evidence type="ECO:0000313" key="1">
    <source>
        <dbReference type="EMBL" id="MBE1426217.1"/>
    </source>
</evidence>
<gene>
    <name evidence="1" type="ORF">H4684_002881</name>
</gene>